<comment type="caution">
    <text evidence="1">The sequence shown here is derived from an EMBL/GenBank/DDBJ whole genome shotgun (WGS) entry which is preliminary data.</text>
</comment>
<sequence>MKARPKHTKIGWLMGMVATFGKTPAELEDFTWNDDNSINIKSKKRSIRPLHPEWVYLFQLKEKQPSGLKSCWIGLTRDFTGALAADNCHVSLEGLIFAYKVRKLYYASSKRQKRLSRCPVAC</sequence>
<accession>A0A350P624</accession>
<proteinExistence type="predicted"/>
<name>A0A350P624_9ALTE</name>
<protein>
    <submittedName>
        <fullName evidence="1">Uncharacterized protein</fullName>
    </submittedName>
</protein>
<evidence type="ECO:0000313" key="2">
    <source>
        <dbReference type="Proteomes" id="UP000263517"/>
    </source>
</evidence>
<organism evidence="1 2">
    <name type="scientific">Alteromonas australica</name>
    <dbReference type="NCBI Taxonomy" id="589873"/>
    <lineage>
        <taxon>Bacteria</taxon>
        <taxon>Pseudomonadati</taxon>
        <taxon>Pseudomonadota</taxon>
        <taxon>Gammaproteobacteria</taxon>
        <taxon>Alteromonadales</taxon>
        <taxon>Alteromonadaceae</taxon>
        <taxon>Alteromonas/Salinimonas group</taxon>
        <taxon>Alteromonas</taxon>
    </lineage>
</organism>
<dbReference type="Proteomes" id="UP000263517">
    <property type="component" value="Unassembled WGS sequence"/>
</dbReference>
<dbReference type="EMBL" id="DNAN01000484">
    <property type="protein sequence ID" value="HAW76741.1"/>
    <property type="molecule type" value="Genomic_DNA"/>
</dbReference>
<reference evidence="1 2" key="1">
    <citation type="journal article" date="2018" name="Nat. Biotechnol.">
        <title>A standardized bacterial taxonomy based on genome phylogeny substantially revises the tree of life.</title>
        <authorList>
            <person name="Parks D.H."/>
            <person name="Chuvochina M."/>
            <person name="Waite D.W."/>
            <person name="Rinke C."/>
            <person name="Skarshewski A."/>
            <person name="Chaumeil P.A."/>
            <person name="Hugenholtz P."/>
        </authorList>
    </citation>
    <scope>NUCLEOTIDE SEQUENCE [LARGE SCALE GENOMIC DNA]</scope>
    <source>
        <strain evidence="1">UBA11978</strain>
    </source>
</reference>
<dbReference type="AlphaFoldDB" id="A0A350P624"/>
<evidence type="ECO:0000313" key="1">
    <source>
        <dbReference type="EMBL" id="HAW76741.1"/>
    </source>
</evidence>
<gene>
    <name evidence="1" type="ORF">DCW74_13520</name>
</gene>